<evidence type="ECO:0000259" key="5">
    <source>
        <dbReference type="PROSITE" id="PS50011"/>
    </source>
</evidence>
<evidence type="ECO:0000256" key="1">
    <source>
        <dbReference type="ARBA" id="ARBA00022741"/>
    </source>
</evidence>
<dbReference type="CDD" id="cd14014">
    <property type="entry name" value="STKc_PknB_like"/>
    <property type="match status" value="1"/>
</dbReference>
<dbReference type="GeneID" id="64628392"/>
<dbReference type="InterPro" id="IPR000719">
    <property type="entry name" value="Prot_kinase_dom"/>
</dbReference>
<dbReference type="OrthoDB" id="346907at2759"/>
<dbReference type="SMART" id="SM00220">
    <property type="entry name" value="S_TKc"/>
    <property type="match status" value="1"/>
</dbReference>
<name>A0A9P7ELF8_9AGAM</name>
<sequence length="303" mass="34224">MTFNLANVNVLDLTGSVVKTGNHAIGRGNFADVWKGLHTEWNGRVTIVAVKILRPALLSDRRLATKTIRKILREAKVWSTLNHPNVAQFKGVCYGQDIGGYGYYIPYLVSVFYERRTLKDNLEYIQNDHQRLRLLRKFFSGLAYLHRNNVIHGDLKPTNVLLDDSFNPVLTDFGLSRVLEASGFTTTNIKAVGTFRYMARELMNPTHHSTTAPLPTVQSDVWSAGMTGLEILSGLMPYADKTGDAELIYCICQQRGKPSRHLYPRVQNGTWSMLKACWADEGMRPAVSELIRYLDKLCPGLQY</sequence>
<dbReference type="RefSeq" id="XP_041198157.1">
    <property type="nucleotide sequence ID" value="XM_041334375.1"/>
</dbReference>
<dbReference type="InterPro" id="IPR008271">
    <property type="entry name" value="Ser/Thr_kinase_AS"/>
</dbReference>
<dbReference type="SUPFAM" id="SSF56112">
    <property type="entry name" value="Protein kinase-like (PK-like)"/>
    <property type="match status" value="1"/>
</dbReference>
<accession>A0A9P7ELF8</accession>
<proteinExistence type="inferred from homology"/>
<feature type="domain" description="Protein kinase" evidence="5">
    <location>
        <begin position="19"/>
        <end position="297"/>
    </location>
</feature>
<dbReference type="Gene3D" id="1.10.510.10">
    <property type="entry name" value="Transferase(Phosphotransferase) domain 1"/>
    <property type="match status" value="1"/>
</dbReference>
<dbReference type="InterPro" id="IPR011009">
    <property type="entry name" value="Kinase-like_dom_sf"/>
</dbReference>
<keyword evidence="6" id="KW-0808">Transferase</keyword>
<reference evidence="6" key="1">
    <citation type="journal article" date="2020" name="New Phytol.">
        <title>Comparative genomics reveals dynamic genome evolution in host specialist ectomycorrhizal fungi.</title>
        <authorList>
            <person name="Lofgren L.A."/>
            <person name="Nguyen N.H."/>
            <person name="Vilgalys R."/>
            <person name="Ruytinx J."/>
            <person name="Liao H.L."/>
            <person name="Branco S."/>
            <person name="Kuo A."/>
            <person name="LaButti K."/>
            <person name="Lipzen A."/>
            <person name="Andreopoulos W."/>
            <person name="Pangilinan J."/>
            <person name="Riley R."/>
            <person name="Hundley H."/>
            <person name="Na H."/>
            <person name="Barry K."/>
            <person name="Grigoriev I.V."/>
            <person name="Stajich J.E."/>
            <person name="Kennedy P.G."/>
        </authorList>
    </citation>
    <scope>NUCLEOTIDE SEQUENCE</scope>
    <source>
        <strain evidence="6">MN1</strain>
    </source>
</reference>
<keyword evidence="6" id="KW-0418">Kinase</keyword>
<dbReference type="PANTHER" id="PTHR44329">
    <property type="entry name" value="SERINE/THREONINE-PROTEIN KINASE TNNI3K-RELATED"/>
    <property type="match status" value="1"/>
</dbReference>
<protein>
    <submittedName>
        <fullName evidence="6">Kinase-like domain-containing protein</fullName>
    </submittedName>
</protein>
<keyword evidence="2 3" id="KW-0067">ATP-binding</keyword>
<dbReference type="GO" id="GO:0005524">
    <property type="term" value="F:ATP binding"/>
    <property type="evidence" value="ECO:0007669"/>
    <property type="project" value="UniProtKB-UniRule"/>
</dbReference>
<evidence type="ECO:0000313" key="6">
    <source>
        <dbReference type="EMBL" id="KAG1824440.1"/>
    </source>
</evidence>
<keyword evidence="1 3" id="KW-0547">Nucleotide-binding</keyword>
<dbReference type="GO" id="GO:0004674">
    <property type="term" value="F:protein serine/threonine kinase activity"/>
    <property type="evidence" value="ECO:0007669"/>
    <property type="project" value="UniProtKB-KW"/>
</dbReference>
<keyword evidence="4" id="KW-0723">Serine/threonine-protein kinase</keyword>
<dbReference type="PIRSF" id="PIRSF000654">
    <property type="entry name" value="Integrin-linked_kinase"/>
    <property type="match status" value="1"/>
</dbReference>
<dbReference type="AlphaFoldDB" id="A0A9P7ELF8"/>
<dbReference type="PROSITE" id="PS00108">
    <property type="entry name" value="PROTEIN_KINASE_ST"/>
    <property type="match status" value="1"/>
</dbReference>
<evidence type="ECO:0000256" key="4">
    <source>
        <dbReference type="RuleBase" id="RU000304"/>
    </source>
</evidence>
<comment type="similarity">
    <text evidence="4">Belongs to the protein kinase superfamily.</text>
</comment>
<gene>
    <name evidence="6" type="ORF">BJ212DRAFT_1320160</name>
</gene>
<dbReference type="InterPro" id="IPR017441">
    <property type="entry name" value="Protein_kinase_ATP_BS"/>
</dbReference>
<dbReference type="EMBL" id="JABBWG010000003">
    <property type="protein sequence ID" value="KAG1824440.1"/>
    <property type="molecule type" value="Genomic_DNA"/>
</dbReference>
<evidence type="ECO:0000313" key="7">
    <source>
        <dbReference type="Proteomes" id="UP000807769"/>
    </source>
</evidence>
<dbReference type="Proteomes" id="UP000807769">
    <property type="component" value="Unassembled WGS sequence"/>
</dbReference>
<evidence type="ECO:0000256" key="3">
    <source>
        <dbReference type="PROSITE-ProRule" id="PRU10141"/>
    </source>
</evidence>
<comment type="caution">
    <text evidence="6">The sequence shown here is derived from an EMBL/GenBank/DDBJ whole genome shotgun (WGS) entry which is preliminary data.</text>
</comment>
<evidence type="ECO:0000256" key="2">
    <source>
        <dbReference type="ARBA" id="ARBA00022840"/>
    </source>
</evidence>
<dbReference type="PROSITE" id="PS50011">
    <property type="entry name" value="PROTEIN_KINASE_DOM"/>
    <property type="match status" value="1"/>
</dbReference>
<dbReference type="PROSITE" id="PS00107">
    <property type="entry name" value="PROTEIN_KINASE_ATP"/>
    <property type="match status" value="1"/>
</dbReference>
<feature type="binding site" evidence="3">
    <location>
        <position position="51"/>
    </location>
    <ligand>
        <name>ATP</name>
        <dbReference type="ChEBI" id="CHEBI:30616"/>
    </ligand>
</feature>
<dbReference type="InterPro" id="IPR051681">
    <property type="entry name" value="Ser/Thr_Kinases-Pseudokinases"/>
</dbReference>
<dbReference type="Pfam" id="PF00069">
    <property type="entry name" value="Pkinase"/>
    <property type="match status" value="1"/>
</dbReference>
<organism evidence="6 7">
    <name type="scientific">Suillus subaureus</name>
    <dbReference type="NCBI Taxonomy" id="48587"/>
    <lineage>
        <taxon>Eukaryota</taxon>
        <taxon>Fungi</taxon>
        <taxon>Dikarya</taxon>
        <taxon>Basidiomycota</taxon>
        <taxon>Agaricomycotina</taxon>
        <taxon>Agaricomycetes</taxon>
        <taxon>Agaricomycetidae</taxon>
        <taxon>Boletales</taxon>
        <taxon>Suillineae</taxon>
        <taxon>Suillaceae</taxon>
        <taxon>Suillus</taxon>
    </lineage>
</organism>
<keyword evidence="7" id="KW-1185">Reference proteome</keyword>